<dbReference type="InterPro" id="IPR001650">
    <property type="entry name" value="Helicase_C-like"/>
</dbReference>
<dbReference type="InterPro" id="IPR014014">
    <property type="entry name" value="RNA_helicase_DEAD_Q_motif"/>
</dbReference>
<keyword evidence="4 7" id="KW-0347">Helicase</keyword>
<dbReference type="PANTHER" id="PTHR47959:SF24">
    <property type="entry name" value="ATP-DEPENDENT RNA HELICASE"/>
    <property type="match status" value="1"/>
</dbReference>
<gene>
    <name evidence="12" type="primary">LOC100202601</name>
</gene>
<dbReference type="Proteomes" id="UP001652625">
    <property type="component" value="Chromosome 09"/>
</dbReference>
<evidence type="ECO:0000256" key="2">
    <source>
        <dbReference type="ARBA" id="ARBA00022741"/>
    </source>
</evidence>
<dbReference type="SUPFAM" id="SSF52540">
    <property type="entry name" value="P-loop containing nucleoside triphosphate hydrolases"/>
    <property type="match status" value="1"/>
</dbReference>
<keyword evidence="5 7" id="KW-0067">ATP-binding</keyword>
<dbReference type="PROSITE" id="PS51194">
    <property type="entry name" value="HELICASE_CTER"/>
    <property type="match status" value="1"/>
</dbReference>
<feature type="domain" description="DEAD-box RNA helicase Q" evidence="10">
    <location>
        <begin position="3"/>
        <end position="31"/>
    </location>
</feature>
<dbReference type="PROSITE" id="PS00039">
    <property type="entry name" value="DEAD_ATP_HELICASE"/>
    <property type="match status" value="1"/>
</dbReference>
<dbReference type="Pfam" id="PF00270">
    <property type="entry name" value="DEAD"/>
    <property type="match status" value="1"/>
</dbReference>
<protein>
    <recommendedName>
        <fullName evidence="1">RNA helicase</fullName>
        <ecNumber evidence="1">3.6.4.13</ecNumber>
    </recommendedName>
</protein>
<dbReference type="SMART" id="SM00490">
    <property type="entry name" value="HELICc"/>
    <property type="match status" value="1"/>
</dbReference>
<accession>A0ABM4CIZ4</accession>
<evidence type="ECO:0000256" key="5">
    <source>
        <dbReference type="ARBA" id="ARBA00022840"/>
    </source>
</evidence>
<dbReference type="EC" id="3.6.4.13" evidence="1"/>
<feature type="short sequence motif" description="Q motif" evidence="6">
    <location>
        <begin position="3"/>
        <end position="31"/>
    </location>
</feature>
<evidence type="ECO:0000256" key="7">
    <source>
        <dbReference type="RuleBase" id="RU000492"/>
    </source>
</evidence>
<name>A0ABM4CIZ4_HYDVU</name>
<keyword evidence="2 7" id="KW-0547">Nucleotide-binding</keyword>
<evidence type="ECO:0000313" key="11">
    <source>
        <dbReference type="Proteomes" id="UP001652625"/>
    </source>
</evidence>
<evidence type="ECO:0000259" key="9">
    <source>
        <dbReference type="PROSITE" id="PS51194"/>
    </source>
</evidence>
<comment type="similarity">
    <text evidence="7">Belongs to the DEAD box helicase family.</text>
</comment>
<dbReference type="GO" id="GO:0004386">
    <property type="term" value="F:helicase activity"/>
    <property type="evidence" value="ECO:0007669"/>
    <property type="project" value="UniProtKB-KW"/>
</dbReference>
<evidence type="ECO:0000259" key="8">
    <source>
        <dbReference type="PROSITE" id="PS51192"/>
    </source>
</evidence>
<dbReference type="InterPro" id="IPR027417">
    <property type="entry name" value="P-loop_NTPase"/>
</dbReference>
<dbReference type="CDD" id="cd17955">
    <property type="entry name" value="DEADc_DDX49"/>
    <property type="match status" value="1"/>
</dbReference>
<organism evidence="11 12">
    <name type="scientific">Hydra vulgaris</name>
    <name type="common">Hydra</name>
    <name type="synonym">Hydra attenuata</name>
    <dbReference type="NCBI Taxonomy" id="6087"/>
    <lineage>
        <taxon>Eukaryota</taxon>
        <taxon>Metazoa</taxon>
        <taxon>Cnidaria</taxon>
        <taxon>Hydrozoa</taxon>
        <taxon>Hydroidolina</taxon>
        <taxon>Anthoathecata</taxon>
        <taxon>Aplanulata</taxon>
        <taxon>Hydridae</taxon>
        <taxon>Hydra</taxon>
    </lineage>
</organism>
<reference evidence="12" key="1">
    <citation type="submission" date="2025-08" db="UniProtKB">
        <authorList>
            <consortium name="RefSeq"/>
        </authorList>
    </citation>
    <scope>IDENTIFICATION</scope>
</reference>
<dbReference type="CDD" id="cd18787">
    <property type="entry name" value="SF2_C_DEAD"/>
    <property type="match status" value="1"/>
</dbReference>
<dbReference type="SMART" id="SM00487">
    <property type="entry name" value="DEXDc"/>
    <property type="match status" value="1"/>
</dbReference>
<proteinExistence type="inferred from homology"/>
<evidence type="ECO:0000259" key="10">
    <source>
        <dbReference type="PROSITE" id="PS51195"/>
    </source>
</evidence>
<dbReference type="InterPro" id="IPR011545">
    <property type="entry name" value="DEAD/DEAH_box_helicase_dom"/>
</dbReference>
<evidence type="ECO:0000256" key="6">
    <source>
        <dbReference type="PROSITE-ProRule" id="PRU00552"/>
    </source>
</evidence>
<feature type="domain" description="Helicase C-terminal" evidence="9">
    <location>
        <begin position="215"/>
        <end position="375"/>
    </location>
</feature>
<keyword evidence="11" id="KW-1185">Reference proteome</keyword>
<dbReference type="InterPro" id="IPR014001">
    <property type="entry name" value="Helicase_ATP-bd"/>
</dbReference>
<dbReference type="InterPro" id="IPR000629">
    <property type="entry name" value="RNA-helicase_DEAD-box_CS"/>
</dbReference>
<feature type="domain" description="Helicase ATP-binding" evidence="8">
    <location>
        <begin position="34"/>
        <end position="205"/>
    </location>
</feature>
<dbReference type="PROSITE" id="PS51195">
    <property type="entry name" value="Q_MOTIF"/>
    <property type="match status" value="1"/>
</dbReference>
<dbReference type="PROSITE" id="PS51192">
    <property type="entry name" value="HELICASE_ATP_BIND_1"/>
    <property type="match status" value="1"/>
</dbReference>
<evidence type="ECO:0000256" key="3">
    <source>
        <dbReference type="ARBA" id="ARBA00022801"/>
    </source>
</evidence>
<keyword evidence="3 7" id="KW-0378">Hydrolase</keyword>
<dbReference type="GeneID" id="100202601"/>
<evidence type="ECO:0000256" key="1">
    <source>
        <dbReference type="ARBA" id="ARBA00012552"/>
    </source>
</evidence>
<dbReference type="Pfam" id="PF00271">
    <property type="entry name" value="Helicase_C"/>
    <property type="match status" value="1"/>
</dbReference>
<sequence length="429" mass="47926">MATKFTDLGLHEWLNKQCLEMGISKPTEIQVSCIPEILSGRDCIGSAKTGSGKTAAFALPIIQKLSEDPYGIFALILTPTRELAIQIADQFKALGKSIGLNDAVIIGGLDMVKQGMELSNQPHVVIATPGRLASHITSGTKFSLKKIKFLVLDEADRLLEKSFENDLEVIFDNIAKKRQTLLFSATITDAINHLKEVAHNPFCYEVKSDFATVTELDQRYLLIPSQVKDCYLVHLLQNFPEKSVIIFTQTCRSCQVISFMLRKVEFKCAGLHSVMSQRERLASLGRFRSGHVKILVATDVASRGLDIPLVQLVINYNVPASPKDYVHRVGRTARAGRGGMALTLLTQFDIDRLKAIETFIGLKMKEFETNEDDAVKLLKPISIIRREVEIRLNDANFGEKKKNNKRKLGLLNSNNKPKLFNKKKITDVT</sequence>
<evidence type="ECO:0000313" key="12">
    <source>
        <dbReference type="RefSeq" id="XP_065661721.1"/>
    </source>
</evidence>
<dbReference type="PANTHER" id="PTHR47959">
    <property type="entry name" value="ATP-DEPENDENT RNA HELICASE RHLE-RELATED"/>
    <property type="match status" value="1"/>
</dbReference>
<dbReference type="RefSeq" id="XP_065661721.1">
    <property type="nucleotide sequence ID" value="XM_065805649.1"/>
</dbReference>
<dbReference type="InterPro" id="IPR050079">
    <property type="entry name" value="DEAD_box_RNA_helicase"/>
</dbReference>
<evidence type="ECO:0000256" key="4">
    <source>
        <dbReference type="ARBA" id="ARBA00022806"/>
    </source>
</evidence>
<dbReference type="Gene3D" id="3.40.50.300">
    <property type="entry name" value="P-loop containing nucleotide triphosphate hydrolases"/>
    <property type="match status" value="2"/>
</dbReference>